<accession>A0A0U3AY98</accession>
<organism evidence="4 5">
    <name type="scientific">Lacimicrobium alkaliphilum</name>
    <dbReference type="NCBI Taxonomy" id="1526571"/>
    <lineage>
        <taxon>Bacteria</taxon>
        <taxon>Pseudomonadati</taxon>
        <taxon>Pseudomonadota</taxon>
        <taxon>Gammaproteobacteria</taxon>
        <taxon>Alteromonadales</taxon>
        <taxon>Alteromonadaceae</taxon>
        <taxon>Lacimicrobium</taxon>
    </lineage>
</organism>
<dbReference type="Proteomes" id="UP000068447">
    <property type="component" value="Chromosome"/>
</dbReference>
<evidence type="ECO:0000256" key="3">
    <source>
        <dbReference type="ARBA" id="ARBA00022795"/>
    </source>
</evidence>
<keyword evidence="3" id="KW-1005">Bacterial flagellum biogenesis</keyword>
<evidence type="ECO:0000256" key="2">
    <source>
        <dbReference type="ARBA" id="ARBA00007703"/>
    </source>
</evidence>
<gene>
    <name evidence="4" type="ORF">AT746_13065</name>
</gene>
<proteinExistence type="inferred from homology"/>
<reference evidence="4 5" key="1">
    <citation type="submission" date="2015-12" db="EMBL/GenBank/DDBJ databases">
        <title>Complete genome of Lacimicrobium alkaliphilum KCTC 32984.</title>
        <authorList>
            <person name="Kim S.-G."/>
            <person name="Lee Y.-J."/>
        </authorList>
    </citation>
    <scope>NUCLEOTIDE SEQUENCE [LARGE SCALE GENOMIC DNA]</scope>
    <source>
        <strain evidence="4 5">YelD216</strain>
    </source>
</reference>
<dbReference type="Pfam" id="PF05130">
    <property type="entry name" value="FlgN"/>
    <property type="match status" value="1"/>
</dbReference>
<sequence length="139" mass="15487">MSQIIEAMTHQQELLGKLQLLLDSELQLISSRDAEALINLVNEKQTLLDEIQQQDQKIASLYSTVSPEDAAFVAAKEKIQHQVEDCQYRTQINATAVEQGQLRLEHLRSLIMEVRAKESLTYDKAGKKKAGPKGGGVKA</sequence>
<comment type="function">
    <text evidence="1">Required for the efficient initiation of filament assembly.</text>
</comment>
<dbReference type="GO" id="GO:0044780">
    <property type="term" value="P:bacterial-type flagellum assembly"/>
    <property type="evidence" value="ECO:0007669"/>
    <property type="project" value="InterPro"/>
</dbReference>
<evidence type="ECO:0000313" key="4">
    <source>
        <dbReference type="EMBL" id="ALS99103.1"/>
    </source>
</evidence>
<dbReference type="RefSeq" id="WP_062480996.1">
    <property type="nucleotide sequence ID" value="NZ_CP013650.1"/>
</dbReference>
<evidence type="ECO:0000256" key="1">
    <source>
        <dbReference type="ARBA" id="ARBA00002397"/>
    </source>
</evidence>
<dbReference type="InterPro" id="IPR036679">
    <property type="entry name" value="FlgN-like_sf"/>
</dbReference>
<keyword evidence="5" id="KW-1185">Reference proteome</keyword>
<dbReference type="KEGG" id="lal:AT746_13065"/>
<evidence type="ECO:0000313" key="5">
    <source>
        <dbReference type="Proteomes" id="UP000068447"/>
    </source>
</evidence>
<name>A0A0U3AY98_9ALTE</name>
<keyword evidence="4" id="KW-0966">Cell projection</keyword>
<keyword evidence="4" id="KW-0969">Cilium</keyword>
<dbReference type="STRING" id="1526571.AT746_13065"/>
<keyword evidence="4" id="KW-0282">Flagellum</keyword>
<dbReference type="OrthoDB" id="6322270at2"/>
<dbReference type="EMBL" id="CP013650">
    <property type="protein sequence ID" value="ALS99103.1"/>
    <property type="molecule type" value="Genomic_DNA"/>
</dbReference>
<comment type="similarity">
    <text evidence="2">Belongs to the FlgN family.</text>
</comment>
<dbReference type="AlphaFoldDB" id="A0A0U3AY98"/>
<dbReference type="SUPFAM" id="SSF140566">
    <property type="entry name" value="FlgN-like"/>
    <property type="match status" value="1"/>
</dbReference>
<protein>
    <submittedName>
        <fullName evidence="4">Flagellar biosynthesis protein FlgN</fullName>
    </submittedName>
</protein>
<dbReference type="Gene3D" id="1.20.58.300">
    <property type="entry name" value="FlgN-like"/>
    <property type="match status" value="1"/>
</dbReference>
<dbReference type="InterPro" id="IPR007809">
    <property type="entry name" value="FlgN-like"/>
</dbReference>